<dbReference type="InterPro" id="IPR011051">
    <property type="entry name" value="RmlC_Cupin_sf"/>
</dbReference>
<dbReference type="InterPro" id="IPR003829">
    <property type="entry name" value="Pirin_N_dom"/>
</dbReference>
<feature type="domain" description="Pirin N-terminal" evidence="3">
    <location>
        <begin position="9"/>
        <end position="119"/>
    </location>
</feature>
<dbReference type="InterPro" id="IPR041602">
    <property type="entry name" value="Quercetinase_C"/>
</dbReference>
<dbReference type="PANTHER" id="PTHR43212">
    <property type="entry name" value="QUERCETIN 2,3-DIOXYGENASE"/>
    <property type="match status" value="1"/>
</dbReference>
<organism evidence="5 6">
    <name type="scientific">Piscinibacter gummiphilus</name>
    <dbReference type="NCBI Taxonomy" id="946333"/>
    <lineage>
        <taxon>Bacteria</taxon>
        <taxon>Pseudomonadati</taxon>
        <taxon>Pseudomonadota</taxon>
        <taxon>Betaproteobacteria</taxon>
        <taxon>Burkholderiales</taxon>
        <taxon>Sphaerotilaceae</taxon>
        <taxon>Piscinibacter</taxon>
    </lineage>
</organism>
<dbReference type="PANTHER" id="PTHR43212:SF3">
    <property type="entry name" value="QUERCETIN 2,3-DIOXYGENASE"/>
    <property type="match status" value="1"/>
</dbReference>
<accession>A0ABZ0CP48</accession>
<dbReference type="SUPFAM" id="SSF51182">
    <property type="entry name" value="RmlC-like cupins"/>
    <property type="match status" value="1"/>
</dbReference>
<dbReference type="EMBL" id="CP136336">
    <property type="protein sequence ID" value="WOB06757.1"/>
    <property type="molecule type" value="Genomic_DNA"/>
</dbReference>
<dbReference type="PIRSF" id="PIRSF006232">
    <property type="entry name" value="Pirin"/>
    <property type="match status" value="1"/>
</dbReference>
<evidence type="ECO:0000259" key="3">
    <source>
        <dbReference type="Pfam" id="PF02678"/>
    </source>
</evidence>
<comment type="similarity">
    <text evidence="1 2">Belongs to the pirin family.</text>
</comment>
<keyword evidence="6" id="KW-1185">Reference proteome</keyword>
<dbReference type="Gene3D" id="2.60.120.10">
    <property type="entry name" value="Jelly Rolls"/>
    <property type="match status" value="2"/>
</dbReference>
<sequence length="233" mass="25400">MITLRKSSERGYADHGWLKSFHSFSFADYYNPERMGVGNLRVINEDRIAPGTGFGTHGHRDMEIVSYVLDGALGHKDSMGNGTEIVPGDVQRMSAGTGVQHSEFNHAKGQTTHFLQIWIIPSERGITPGYEQKHFDAASKRGKLALVASPDGREGSVTIHADAALRAGLFDGDERAELKLDPGRHTYVHVVRGSVQVNGQAAQAGDAVVLQREDLLKLEQGQDAEVLVFDLAP</sequence>
<dbReference type="CDD" id="cd02910">
    <property type="entry name" value="cupin_Yhhw_N"/>
    <property type="match status" value="1"/>
</dbReference>
<evidence type="ECO:0000313" key="5">
    <source>
        <dbReference type="EMBL" id="WOB06757.1"/>
    </source>
</evidence>
<proteinExistence type="inferred from homology"/>
<evidence type="ECO:0000256" key="2">
    <source>
        <dbReference type="RuleBase" id="RU003457"/>
    </source>
</evidence>
<evidence type="ECO:0000313" key="6">
    <source>
        <dbReference type="Proteomes" id="UP001303946"/>
    </source>
</evidence>
<protein>
    <submittedName>
        <fullName evidence="5">Pirin family protein</fullName>
    </submittedName>
</protein>
<name>A0ABZ0CP48_9BURK</name>
<dbReference type="Pfam" id="PF02678">
    <property type="entry name" value="Pirin"/>
    <property type="match status" value="1"/>
</dbReference>
<dbReference type="InterPro" id="IPR014710">
    <property type="entry name" value="RmlC-like_jellyroll"/>
</dbReference>
<reference evidence="5 6" key="1">
    <citation type="submission" date="2023-10" db="EMBL/GenBank/DDBJ databases">
        <title>Bacteria for the degradation of biodegradable plastic PBAT(Polybutylene adipate terephthalate).</title>
        <authorList>
            <person name="Weon H.-Y."/>
            <person name="Yeon J."/>
        </authorList>
    </citation>
    <scope>NUCLEOTIDE SEQUENCE [LARGE SCALE GENOMIC DNA]</scope>
    <source>
        <strain evidence="5 6">SBD 7-3</strain>
    </source>
</reference>
<dbReference type="CDD" id="cd20311">
    <property type="entry name" value="cupin_Yhhw_C"/>
    <property type="match status" value="1"/>
</dbReference>
<gene>
    <name evidence="5" type="ORF">RXV79_17730</name>
</gene>
<dbReference type="Pfam" id="PF17954">
    <property type="entry name" value="Pirin_C_2"/>
    <property type="match status" value="1"/>
</dbReference>
<evidence type="ECO:0000256" key="1">
    <source>
        <dbReference type="ARBA" id="ARBA00008416"/>
    </source>
</evidence>
<dbReference type="RefSeq" id="WP_316699391.1">
    <property type="nucleotide sequence ID" value="NZ_CP136336.1"/>
</dbReference>
<evidence type="ECO:0000259" key="4">
    <source>
        <dbReference type="Pfam" id="PF17954"/>
    </source>
</evidence>
<dbReference type="InterPro" id="IPR012093">
    <property type="entry name" value="Pirin"/>
</dbReference>
<feature type="domain" description="Quercetin 2,3-dioxygenase C-terminal cupin" evidence="4">
    <location>
        <begin position="146"/>
        <end position="231"/>
    </location>
</feature>
<dbReference type="Proteomes" id="UP001303946">
    <property type="component" value="Chromosome"/>
</dbReference>